<feature type="region of interest" description="Disordered" evidence="2">
    <location>
        <begin position="55"/>
        <end position="93"/>
    </location>
</feature>
<dbReference type="GeneID" id="7832606"/>
<dbReference type="GO" id="GO:0016301">
    <property type="term" value="F:kinase activity"/>
    <property type="evidence" value="ECO:0007669"/>
    <property type="project" value="UniProtKB-KW"/>
</dbReference>
<organism evidence="3 4">
    <name type="scientific">Tetrahymena thermophila (strain SB210)</name>
    <dbReference type="NCBI Taxonomy" id="312017"/>
    <lineage>
        <taxon>Eukaryota</taxon>
        <taxon>Sar</taxon>
        <taxon>Alveolata</taxon>
        <taxon>Ciliophora</taxon>
        <taxon>Intramacronucleata</taxon>
        <taxon>Oligohymenophorea</taxon>
        <taxon>Hymenostomatida</taxon>
        <taxon>Tetrahymenina</taxon>
        <taxon>Tetrahymenidae</taxon>
        <taxon>Tetrahymena</taxon>
    </lineage>
</organism>
<dbReference type="RefSeq" id="XP_001007824.2">
    <property type="nucleotide sequence ID" value="XM_001007824.2"/>
</dbReference>
<reference evidence="4" key="1">
    <citation type="journal article" date="2006" name="PLoS Biol.">
        <title>Macronuclear genome sequence of the ciliate Tetrahymena thermophila, a model eukaryote.</title>
        <authorList>
            <person name="Eisen J.A."/>
            <person name="Coyne R.S."/>
            <person name="Wu M."/>
            <person name="Wu D."/>
            <person name="Thiagarajan M."/>
            <person name="Wortman J.R."/>
            <person name="Badger J.H."/>
            <person name="Ren Q."/>
            <person name="Amedeo P."/>
            <person name="Jones K.M."/>
            <person name="Tallon L.J."/>
            <person name="Delcher A.L."/>
            <person name="Salzberg S.L."/>
            <person name="Silva J.C."/>
            <person name="Haas B.J."/>
            <person name="Majoros W.H."/>
            <person name="Farzad M."/>
            <person name="Carlton J.M."/>
            <person name="Smith R.K. Jr."/>
            <person name="Garg J."/>
            <person name="Pearlman R.E."/>
            <person name="Karrer K.M."/>
            <person name="Sun L."/>
            <person name="Manning G."/>
            <person name="Elde N.C."/>
            <person name="Turkewitz A.P."/>
            <person name="Asai D.J."/>
            <person name="Wilkes D.E."/>
            <person name="Wang Y."/>
            <person name="Cai H."/>
            <person name="Collins K."/>
            <person name="Stewart B.A."/>
            <person name="Lee S.R."/>
            <person name="Wilamowska K."/>
            <person name="Weinberg Z."/>
            <person name="Ruzzo W.L."/>
            <person name="Wloga D."/>
            <person name="Gaertig J."/>
            <person name="Frankel J."/>
            <person name="Tsao C.-C."/>
            <person name="Gorovsky M.A."/>
            <person name="Keeling P.J."/>
            <person name="Waller R.F."/>
            <person name="Patron N.J."/>
            <person name="Cherry J.M."/>
            <person name="Stover N.A."/>
            <person name="Krieger C.J."/>
            <person name="del Toro C."/>
            <person name="Ryder H.F."/>
            <person name="Williamson S.C."/>
            <person name="Barbeau R.A."/>
            <person name="Hamilton E.P."/>
            <person name="Orias E."/>
        </authorList>
    </citation>
    <scope>NUCLEOTIDE SEQUENCE [LARGE SCALE GENOMIC DNA]</scope>
    <source>
        <strain evidence="4">SB210</strain>
    </source>
</reference>
<dbReference type="KEGG" id="tet:TTHERM_00070860"/>
<dbReference type="Proteomes" id="UP000009168">
    <property type="component" value="Unassembled WGS sequence"/>
</dbReference>
<accession>I7MHI7</accession>
<keyword evidence="3" id="KW-0418">Kinase</keyword>
<evidence type="ECO:0000256" key="2">
    <source>
        <dbReference type="SAM" id="MobiDB-lite"/>
    </source>
</evidence>
<keyword evidence="3" id="KW-0808">Transferase</keyword>
<sequence>MADEKYQHLLKQFHYILNQVDNPYLIAELEIALLYQKTKIQKQVVDYKIQQEQQKSGDNIKVSQTQSEQIYQKKEAPSVPIASEKQEKKSSNYNLKKEEVSKLINLDSNDETADTLIIQQENNNNVPLSDNKQIKDTINNIEIKEKTNNVSQLQTQLESQQNIALQNANENTQIKETSKQNVEVQKEGQQAITQPLISNLQAQSKVQTQNIPQQIQQIKVSQNQDITQIYQQQKQQPSSDQQNTFIILNNQNVNQCQNEAKIIQNGFDNNDQRQIKELWQQKNILLQQTQKQQPQQYFQNNIRHHSSQQQQQNSVYRAPEQQVNQIQNLGDAKIQEINKNQVANTNQQQFNGVQSLNKITNTINLPQKDISRIDVNTNVTSFSNQQNNINSIPKQDQYRRVNLSNQDLSQQLQRSTSNTKEFQQKQDTQILNQNITKTQPQNFNQENPLQQKLIAMNKSDYQNIFNFDQHLQNRSQSLIKAQENHVIAKNQMQNKAINNLQNVQNNTFQQSAQNQFLNSDSKILPPSQITPRNQLEQQQMQQNIQMQGLMAQNKIQQQGLQQQNIQSLPRQTSQQLSLQQQQQLNQMQLNQRSQFQEKLIQQQKSLMLPPLYQQNIQQNQFKQPKQQLSTQQLIQQEIQYQQQRLAQNNRQEFDSNNSKNNISQQSINNIQYQQNKEQIDQTLLAAQSQYDINYELSKNQKIFEELRENLQQGIQSLQNKENNSLADEMIIETIQKLDKEINFNDNPQNQTALNGQIKLNPENNIEKFQQNINTERRQRNRTIEVLKDDENILNQKEISEQQHRQQNQQPLNNQIKQNSLEVPSDKQNNLNQINSPNDLNQKRQRSSTLNNQSIEQEPSFLKKKCDQNSEEVNVQDQYEKNKMKIESSCNSELQSDYAIFLFYNIESSDKKEEEQYIYTYIIMNKQQNFKNIVNQCYLFSKEIKQNYSLSLFHSFQEAIDMIKKQNIPEDSDIDVFLPNQICKLYVDENFTRKSKITKDMIIELSTKLGKYKINTYLISSYLSS</sequence>
<protein>
    <submittedName>
        <fullName evidence="3">Kinase domain protein</fullName>
    </submittedName>
</protein>
<feature type="compositionally biased region" description="Polar residues" evidence="2">
    <location>
        <begin position="846"/>
        <end position="856"/>
    </location>
</feature>
<dbReference type="eggNOG" id="KOG0192">
    <property type="taxonomic scope" value="Eukaryota"/>
</dbReference>
<feature type="coiled-coil region" evidence="1">
    <location>
        <begin position="143"/>
        <end position="187"/>
    </location>
</feature>
<evidence type="ECO:0000313" key="4">
    <source>
        <dbReference type="Proteomes" id="UP000009168"/>
    </source>
</evidence>
<dbReference type="AlphaFoldDB" id="I7MHI7"/>
<keyword evidence="1" id="KW-0175">Coiled coil</keyword>
<keyword evidence="4" id="KW-1185">Reference proteome</keyword>
<dbReference type="InParanoid" id="I7MHI7"/>
<dbReference type="EMBL" id="GG662853">
    <property type="protein sequence ID" value="EAR87579.2"/>
    <property type="molecule type" value="Genomic_DNA"/>
</dbReference>
<gene>
    <name evidence="3" type="ORF">TTHERM_00070860</name>
</gene>
<feature type="compositionally biased region" description="Basic and acidic residues" evidence="2">
    <location>
        <begin position="84"/>
        <end position="93"/>
    </location>
</feature>
<feature type="compositionally biased region" description="Polar residues" evidence="2">
    <location>
        <begin position="55"/>
        <end position="70"/>
    </location>
</feature>
<evidence type="ECO:0000313" key="3">
    <source>
        <dbReference type="EMBL" id="EAR87579.2"/>
    </source>
</evidence>
<name>I7MHI7_TETTS</name>
<feature type="compositionally biased region" description="Polar residues" evidence="2">
    <location>
        <begin position="822"/>
        <end position="839"/>
    </location>
</feature>
<evidence type="ECO:0000256" key="1">
    <source>
        <dbReference type="SAM" id="Coils"/>
    </source>
</evidence>
<feature type="region of interest" description="Disordered" evidence="2">
    <location>
        <begin position="822"/>
        <end position="860"/>
    </location>
</feature>
<proteinExistence type="predicted"/>